<sequence length="74" mass="8774">MNRMLFDSNQLILNMLTIRTEEWHLLNWISKNKKIFLLLIFVVIVVAGILDIKYEGLFFQLLPTSIQTFLSNLF</sequence>
<evidence type="ECO:0000313" key="2">
    <source>
        <dbReference type="EMBL" id="SPT98061.1"/>
    </source>
</evidence>
<gene>
    <name evidence="2" type="ORF">NCTC7582_01438</name>
</gene>
<name>A0A2X0Z692_9BACI</name>
<dbReference type="AlphaFoldDB" id="A0A2X0Z692"/>
<organism evidence="2 3">
    <name type="scientific">Lysinibacillus capsici</name>
    <dbReference type="NCBI Taxonomy" id="2115968"/>
    <lineage>
        <taxon>Bacteria</taxon>
        <taxon>Bacillati</taxon>
        <taxon>Bacillota</taxon>
        <taxon>Bacilli</taxon>
        <taxon>Bacillales</taxon>
        <taxon>Bacillaceae</taxon>
        <taxon>Lysinibacillus</taxon>
    </lineage>
</organism>
<evidence type="ECO:0000313" key="3">
    <source>
        <dbReference type="Proteomes" id="UP000251431"/>
    </source>
</evidence>
<accession>A0A2X0Z692</accession>
<dbReference type="Proteomes" id="UP000251431">
    <property type="component" value="Unassembled WGS sequence"/>
</dbReference>
<dbReference type="EMBL" id="UAQE01000001">
    <property type="protein sequence ID" value="SPT98061.1"/>
    <property type="molecule type" value="Genomic_DNA"/>
</dbReference>
<keyword evidence="1" id="KW-0812">Transmembrane</keyword>
<reference evidence="2 3" key="1">
    <citation type="submission" date="2018-06" db="EMBL/GenBank/DDBJ databases">
        <authorList>
            <consortium name="Pathogen Informatics"/>
            <person name="Doyle S."/>
        </authorList>
    </citation>
    <scope>NUCLEOTIDE SEQUENCE [LARGE SCALE GENOMIC DNA]</scope>
    <source>
        <strain evidence="2 3">NCTC7582</strain>
    </source>
</reference>
<keyword evidence="1" id="KW-0472">Membrane</keyword>
<feature type="transmembrane region" description="Helical" evidence="1">
    <location>
        <begin position="35"/>
        <end position="54"/>
    </location>
</feature>
<protein>
    <submittedName>
        <fullName evidence="2">Uncharacterized protein</fullName>
    </submittedName>
</protein>
<keyword evidence="1" id="KW-1133">Transmembrane helix</keyword>
<evidence type="ECO:0000256" key="1">
    <source>
        <dbReference type="SAM" id="Phobius"/>
    </source>
</evidence>
<proteinExistence type="predicted"/>